<sequence length="72" mass="8260">MVKVEIEIPDGKYCFKYGSKEDYMEACVLLEQGCECADYCSCIDYCRLFDEDVLKTEAFAVVKHLDCPSLKN</sequence>
<name>A0A0F9S2X0_9ZZZZ</name>
<proteinExistence type="predicted"/>
<gene>
    <name evidence="1" type="ORF">LCGC14_0902470</name>
</gene>
<protein>
    <submittedName>
        <fullName evidence="1">Uncharacterized protein</fullName>
    </submittedName>
</protein>
<dbReference type="AlphaFoldDB" id="A0A0F9S2X0"/>
<accession>A0A0F9S2X0</accession>
<evidence type="ECO:0000313" key="1">
    <source>
        <dbReference type="EMBL" id="KKN23688.1"/>
    </source>
</evidence>
<organism evidence="1">
    <name type="scientific">marine sediment metagenome</name>
    <dbReference type="NCBI Taxonomy" id="412755"/>
    <lineage>
        <taxon>unclassified sequences</taxon>
        <taxon>metagenomes</taxon>
        <taxon>ecological metagenomes</taxon>
    </lineage>
</organism>
<dbReference type="EMBL" id="LAZR01002948">
    <property type="protein sequence ID" value="KKN23688.1"/>
    <property type="molecule type" value="Genomic_DNA"/>
</dbReference>
<reference evidence="1" key="1">
    <citation type="journal article" date="2015" name="Nature">
        <title>Complex archaea that bridge the gap between prokaryotes and eukaryotes.</title>
        <authorList>
            <person name="Spang A."/>
            <person name="Saw J.H."/>
            <person name="Jorgensen S.L."/>
            <person name="Zaremba-Niedzwiedzka K."/>
            <person name="Martijn J."/>
            <person name="Lind A.E."/>
            <person name="van Eijk R."/>
            <person name="Schleper C."/>
            <person name="Guy L."/>
            <person name="Ettema T.J."/>
        </authorList>
    </citation>
    <scope>NUCLEOTIDE SEQUENCE</scope>
</reference>
<comment type="caution">
    <text evidence="1">The sequence shown here is derived from an EMBL/GenBank/DDBJ whole genome shotgun (WGS) entry which is preliminary data.</text>
</comment>